<feature type="non-terminal residue" evidence="8">
    <location>
        <position position="1"/>
    </location>
</feature>
<keyword evidence="9" id="KW-1185">Reference proteome</keyword>
<dbReference type="InterPro" id="IPR000276">
    <property type="entry name" value="GPCR_Rhodpsn"/>
</dbReference>
<feature type="transmembrane region" description="Helical" evidence="6">
    <location>
        <begin position="124"/>
        <end position="144"/>
    </location>
</feature>
<dbReference type="Proteomes" id="UP000678393">
    <property type="component" value="Unassembled WGS sequence"/>
</dbReference>
<keyword evidence="3 6" id="KW-1133">Transmembrane helix</keyword>
<feature type="transmembrane region" description="Helical" evidence="6">
    <location>
        <begin position="335"/>
        <end position="356"/>
    </location>
</feature>
<evidence type="ECO:0000313" key="9">
    <source>
        <dbReference type="Proteomes" id="UP000678393"/>
    </source>
</evidence>
<evidence type="ECO:0000256" key="1">
    <source>
        <dbReference type="ARBA" id="ARBA00004370"/>
    </source>
</evidence>
<dbReference type="Gene3D" id="1.20.1070.10">
    <property type="entry name" value="Rhodopsin 7-helix transmembrane proteins"/>
    <property type="match status" value="2"/>
</dbReference>
<evidence type="ECO:0000259" key="7">
    <source>
        <dbReference type="PROSITE" id="PS50262"/>
    </source>
</evidence>
<dbReference type="InterPro" id="IPR019427">
    <property type="entry name" value="7TM_GPCR_serpentine_rcpt_Srw"/>
</dbReference>
<dbReference type="EMBL" id="CAJHNH020001169">
    <property type="protein sequence ID" value="CAG5121832.1"/>
    <property type="molecule type" value="Genomic_DNA"/>
</dbReference>
<feature type="transmembrane region" description="Helical" evidence="6">
    <location>
        <begin position="76"/>
        <end position="103"/>
    </location>
</feature>
<feature type="domain" description="G-protein coupled receptors family 1 profile" evidence="7">
    <location>
        <begin position="22"/>
        <end position="398"/>
    </location>
</feature>
<dbReference type="OrthoDB" id="10033446at2759"/>
<dbReference type="PRINTS" id="PR00237">
    <property type="entry name" value="GPCRRHODOPSN"/>
</dbReference>
<gene>
    <name evidence="8" type="ORF">CUNI_LOCUS7390</name>
</gene>
<dbReference type="PANTHER" id="PTHR46641">
    <property type="entry name" value="FMRFAMIDE RECEPTOR-RELATED"/>
    <property type="match status" value="1"/>
</dbReference>
<dbReference type="Pfam" id="PF10324">
    <property type="entry name" value="7TM_GPCR_Srw"/>
    <property type="match status" value="1"/>
</dbReference>
<sequence length="435" mass="49291">MISCVNDTPPAAAGLDQLDVTLGGLISQLQKSFRTLEQSANLCLISLAVSDLMFCIFALLTMFLPADNVYEEHGILLIYGVYSAAIINVFIMDSTMLTVAMSLERYLAICFPLRQDIYLTTRRIKFVIVFTFIFSVVFNIPVLWRQEIVTFCIDWSNDIHSNTNMTEGNSSFRFADYKSEGNVQPLWDVVTTVTTSTTTLFPAVVNASLTTPTNIPCNKTTPSVSTSHVFSINHSTTETISRLPQTSTVSRPTEPGFSFQKSEPDNSGIKTLYTTRIVPFAGNQIYDNAYRLVWAFVGNFIPLLLLLYFNVCLFRKIYRSYKLRKQLGRQDRTKSSSHVLTITLVAIVVLFFILVAPSEVTLQISFLTNSQDTPMLKNIEAVLNLMQSINFSVNFILYCIISPHFRKTLKYMMLCGCYRFYQVSKTWKKDFETSL</sequence>
<evidence type="ECO:0000256" key="2">
    <source>
        <dbReference type="ARBA" id="ARBA00022692"/>
    </source>
</evidence>
<evidence type="ECO:0000313" key="8">
    <source>
        <dbReference type="EMBL" id="CAG5121832.1"/>
    </source>
</evidence>
<feature type="transmembrane region" description="Helical" evidence="6">
    <location>
        <begin position="292"/>
        <end position="314"/>
    </location>
</feature>
<dbReference type="PROSITE" id="PS50262">
    <property type="entry name" value="G_PROTEIN_RECEP_F1_2"/>
    <property type="match status" value="1"/>
</dbReference>
<feature type="transmembrane region" description="Helical" evidence="6">
    <location>
        <begin position="381"/>
        <end position="401"/>
    </location>
</feature>
<dbReference type="InterPro" id="IPR017452">
    <property type="entry name" value="GPCR_Rhodpsn_7TM"/>
</dbReference>
<feature type="region of interest" description="Disordered" evidence="5">
    <location>
        <begin position="241"/>
        <end position="263"/>
    </location>
</feature>
<dbReference type="PANTHER" id="PTHR46641:SF2">
    <property type="entry name" value="FMRFAMIDE RECEPTOR"/>
    <property type="match status" value="1"/>
</dbReference>
<dbReference type="GO" id="GO:0016020">
    <property type="term" value="C:membrane"/>
    <property type="evidence" value="ECO:0007669"/>
    <property type="project" value="UniProtKB-SubCell"/>
</dbReference>
<evidence type="ECO:0000256" key="6">
    <source>
        <dbReference type="SAM" id="Phobius"/>
    </source>
</evidence>
<protein>
    <recommendedName>
        <fullName evidence="7">G-protein coupled receptors family 1 profile domain-containing protein</fullName>
    </recommendedName>
</protein>
<comment type="caution">
    <text evidence="8">The sequence shown here is derived from an EMBL/GenBank/DDBJ whole genome shotgun (WGS) entry which is preliminary data.</text>
</comment>
<dbReference type="AlphaFoldDB" id="A0A8S3Z391"/>
<dbReference type="CDD" id="cd14978">
    <property type="entry name" value="7tmA_FMRFamide_R-like"/>
    <property type="match status" value="1"/>
</dbReference>
<dbReference type="InterPro" id="IPR052954">
    <property type="entry name" value="GPCR-Ligand_Int"/>
</dbReference>
<reference evidence="8" key="1">
    <citation type="submission" date="2021-04" db="EMBL/GenBank/DDBJ databases">
        <authorList>
            <consortium name="Molecular Ecology Group"/>
        </authorList>
    </citation>
    <scope>NUCLEOTIDE SEQUENCE</scope>
</reference>
<evidence type="ECO:0000256" key="5">
    <source>
        <dbReference type="SAM" id="MobiDB-lite"/>
    </source>
</evidence>
<name>A0A8S3Z391_9EUPU</name>
<keyword evidence="2 6" id="KW-0812">Transmembrane</keyword>
<evidence type="ECO:0000256" key="4">
    <source>
        <dbReference type="ARBA" id="ARBA00023136"/>
    </source>
</evidence>
<accession>A0A8S3Z391</accession>
<keyword evidence="4 6" id="KW-0472">Membrane</keyword>
<dbReference type="SUPFAM" id="SSF81321">
    <property type="entry name" value="Family A G protein-coupled receptor-like"/>
    <property type="match status" value="1"/>
</dbReference>
<organism evidence="8 9">
    <name type="scientific">Candidula unifasciata</name>
    <dbReference type="NCBI Taxonomy" id="100452"/>
    <lineage>
        <taxon>Eukaryota</taxon>
        <taxon>Metazoa</taxon>
        <taxon>Spiralia</taxon>
        <taxon>Lophotrochozoa</taxon>
        <taxon>Mollusca</taxon>
        <taxon>Gastropoda</taxon>
        <taxon>Heterobranchia</taxon>
        <taxon>Euthyneura</taxon>
        <taxon>Panpulmonata</taxon>
        <taxon>Eupulmonata</taxon>
        <taxon>Stylommatophora</taxon>
        <taxon>Helicina</taxon>
        <taxon>Helicoidea</taxon>
        <taxon>Geomitridae</taxon>
        <taxon>Candidula</taxon>
    </lineage>
</organism>
<dbReference type="Pfam" id="PF00001">
    <property type="entry name" value="7tm_1"/>
    <property type="match status" value="1"/>
</dbReference>
<evidence type="ECO:0000256" key="3">
    <source>
        <dbReference type="ARBA" id="ARBA00022989"/>
    </source>
</evidence>
<feature type="compositionally biased region" description="Polar residues" evidence="5">
    <location>
        <begin position="241"/>
        <end position="251"/>
    </location>
</feature>
<comment type="subcellular location">
    <subcellularLocation>
        <location evidence="1">Membrane</location>
    </subcellularLocation>
</comment>
<proteinExistence type="predicted"/>
<dbReference type="GO" id="GO:0008528">
    <property type="term" value="F:G protein-coupled peptide receptor activity"/>
    <property type="evidence" value="ECO:0007669"/>
    <property type="project" value="InterPro"/>
</dbReference>
<feature type="transmembrane region" description="Helical" evidence="6">
    <location>
        <begin position="40"/>
        <end position="64"/>
    </location>
</feature>